<reference evidence="2 3" key="1">
    <citation type="journal article" date="2019" name="Genome Biol. Evol.">
        <title>Day and night: Metabolic profiles and evolutionary relationships of six axenic non-marine cyanobacteria.</title>
        <authorList>
            <person name="Will S.E."/>
            <person name="Henke P."/>
            <person name="Boedeker C."/>
            <person name="Huang S."/>
            <person name="Brinkmann H."/>
            <person name="Rohde M."/>
            <person name="Jarek M."/>
            <person name="Friedl T."/>
            <person name="Seufert S."/>
            <person name="Schumacher M."/>
            <person name="Overmann J."/>
            <person name="Neumann-Schaal M."/>
            <person name="Petersen J."/>
        </authorList>
    </citation>
    <scope>NUCLEOTIDE SEQUENCE [LARGE SCALE GENOMIC DNA]</scope>
    <source>
        <strain evidence="2 3">PCC 6912</strain>
    </source>
</reference>
<dbReference type="GO" id="GO:0008483">
    <property type="term" value="F:transaminase activity"/>
    <property type="evidence" value="ECO:0007669"/>
    <property type="project" value="UniProtKB-KW"/>
</dbReference>
<dbReference type="SUPFAM" id="SSF56752">
    <property type="entry name" value="D-aminoacid aminotransferase-like PLP-dependent enzymes"/>
    <property type="match status" value="1"/>
</dbReference>
<evidence type="ECO:0000313" key="2">
    <source>
        <dbReference type="EMBL" id="RUR73391.1"/>
    </source>
</evidence>
<keyword evidence="2" id="KW-0808">Transferase</keyword>
<dbReference type="CDD" id="cd00449">
    <property type="entry name" value="PLPDE_IV"/>
    <property type="match status" value="1"/>
</dbReference>
<accession>A0A3S0XZV2</accession>
<sequence length="289" mass="32920">MLFEATKIAWHNGRLVEREQAAPSIASHSLHLGIGVFDGMMAYWNRDRYYIHKIDAHLERFRIGSQKMDLGFSWSNQELKLGIEELLSQLPPTDYYIRPIVYRSCPQINVTGSDRIPVDVAIFGVIAPRDVEKPLSCHISPYERVSSLAIPVTWKICGSYVNSYLARRAAEKAGFNDGIMLDQKGRITEASAANLFLLDRETIVTPALTPEIFPGITRFTLLDIAKSLGIEVVERDVYPQELENFEGAFLASTLMELKPLERIDWCKYNSSNHPLYRSLLKDFQEITHQ</sequence>
<keyword evidence="2" id="KW-0032">Aminotransferase</keyword>
<evidence type="ECO:0000313" key="3">
    <source>
        <dbReference type="Proteomes" id="UP000268857"/>
    </source>
</evidence>
<dbReference type="InterPro" id="IPR036038">
    <property type="entry name" value="Aminotransferase-like"/>
</dbReference>
<name>A0A3S0XZV2_CHLFR</name>
<dbReference type="InterPro" id="IPR043131">
    <property type="entry name" value="BCAT-like_N"/>
</dbReference>
<evidence type="ECO:0000256" key="1">
    <source>
        <dbReference type="ARBA" id="ARBA00009320"/>
    </source>
</evidence>
<dbReference type="PANTHER" id="PTHR42743">
    <property type="entry name" value="AMINO-ACID AMINOTRANSFERASE"/>
    <property type="match status" value="1"/>
</dbReference>
<dbReference type="Gene3D" id="3.20.10.10">
    <property type="entry name" value="D-amino Acid Aminotransferase, subunit A, domain 2"/>
    <property type="match status" value="1"/>
</dbReference>
<protein>
    <submittedName>
        <fullName evidence="2">Branched chain amino acid aminotransferase</fullName>
    </submittedName>
</protein>
<dbReference type="Gene3D" id="3.30.470.10">
    <property type="match status" value="1"/>
</dbReference>
<dbReference type="InterPro" id="IPR050571">
    <property type="entry name" value="Class-IV_PLP-Dep_Aminotrnsfr"/>
</dbReference>
<dbReference type="EMBL" id="RSCJ01000036">
    <property type="protein sequence ID" value="RUR73391.1"/>
    <property type="molecule type" value="Genomic_DNA"/>
</dbReference>
<dbReference type="PANTHER" id="PTHR42743:SF4">
    <property type="entry name" value="BRANCHED-CHAIN-AMINO-ACID AMINOTRANSFERASE-RELATED"/>
    <property type="match status" value="1"/>
</dbReference>
<organism evidence="2 3">
    <name type="scientific">Chlorogloeopsis fritschii PCC 6912</name>
    <dbReference type="NCBI Taxonomy" id="211165"/>
    <lineage>
        <taxon>Bacteria</taxon>
        <taxon>Bacillati</taxon>
        <taxon>Cyanobacteriota</taxon>
        <taxon>Cyanophyceae</taxon>
        <taxon>Nostocales</taxon>
        <taxon>Chlorogloeopsidaceae</taxon>
        <taxon>Chlorogloeopsis</taxon>
    </lineage>
</organism>
<gene>
    <name evidence="2" type="ORF">PCC6912_57490</name>
</gene>
<dbReference type="RefSeq" id="WP_016876649.1">
    <property type="nucleotide sequence ID" value="NZ_AJLN01000148.1"/>
</dbReference>
<dbReference type="Proteomes" id="UP000268857">
    <property type="component" value="Unassembled WGS sequence"/>
</dbReference>
<dbReference type="InterPro" id="IPR043132">
    <property type="entry name" value="BCAT-like_C"/>
</dbReference>
<dbReference type="Pfam" id="PF01063">
    <property type="entry name" value="Aminotran_4"/>
    <property type="match status" value="1"/>
</dbReference>
<comment type="caution">
    <text evidence="2">The sequence shown here is derived from an EMBL/GenBank/DDBJ whole genome shotgun (WGS) entry which is preliminary data.</text>
</comment>
<dbReference type="AlphaFoldDB" id="A0A3S0XZV2"/>
<proteinExistence type="inferred from homology"/>
<dbReference type="STRING" id="211165.GCA_000317285_06416"/>
<keyword evidence="3" id="KW-1185">Reference proteome</keyword>
<comment type="similarity">
    <text evidence="1">Belongs to the class-IV pyridoxal-phosphate-dependent aminotransferase family.</text>
</comment>
<dbReference type="GO" id="GO:0046394">
    <property type="term" value="P:carboxylic acid biosynthetic process"/>
    <property type="evidence" value="ECO:0007669"/>
    <property type="project" value="UniProtKB-ARBA"/>
</dbReference>
<dbReference type="InterPro" id="IPR001544">
    <property type="entry name" value="Aminotrans_IV"/>
</dbReference>
<dbReference type="OrthoDB" id="9805628at2"/>